<evidence type="ECO:0000313" key="1">
    <source>
        <dbReference type="EMBL" id="KKN89770.1"/>
    </source>
</evidence>
<protein>
    <submittedName>
        <fullName evidence="1">Uncharacterized protein</fullName>
    </submittedName>
</protein>
<gene>
    <name evidence="1" type="ORF">LCGC14_0236160</name>
</gene>
<organism evidence="1">
    <name type="scientific">marine sediment metagenome</name>
    <dbReference type="NCBI Taxonomy" id="412755"/>
    <lineage>
        <taxon>unclassified sequences</taxon>
        <taxon>metagenomes</taxon>
        <taxon>ecological metagenomes</taxon>
    </lineage>
</organism>
<proteinExistence type="predicted"/>
<reference evidence="1" key="1">
    <citation type="journal article" date="2015" name="Nature">
        <title>Complex archaea that bridge the gap between prokaryotes and eukaryotes.</title>
        <authorList>
            <person name="Spang A."/>
            <person name="Saw J.H."/>
            <person name="Jorgensen S.L."/>
            <person name="Zaremba-Niedzwiedzka K."/>
            <person name="Martijn J."/>
            <person name="Lind A.E."/>
            <person name="van Eijk R."/>
            <person name="Schleper C."/>
            <person name="Guy L."/>
            <person name="Ettema T.J."/>
        </authorList>
    </citation>
    <scope>NUCLEOTIDE SEQUENCE</scope>
</reference>
<accession>A0A0F9U9A6</accession>
<dbReference type="AlphaFoldDB" id="A0A0F9U9A6"/>
<comment type="caution">
    <text evidence="1">The sequence shown here is derived from an EMBL/GenBank/DDBJ whole genome shotgun (WGS) entry which is preliminary data.</text>
</comment>
<sequence>MAVVRYIHHGTWVAVEEDLKGKHQKYCLCYRCDELNTEGNRNLNCPIANALYRLDVLTGITTPVWECPEFYPKEYK</sequence>
<name>A0A0F9U9A6_9ZZZZ</name>
<dbReference type="EMBL" id="LAZR01000116">
    <property type="protein sequence ID" value="KKN89770.1"/>
    <property type="molecule type" value="Genomic_DNA"/>
</dbReference>